<feature type="region of interest" description="Disordered" evidence="1">
    <location>
        <begin position="79"/>
        <end position="147"/>
    </location>
</feature>
<feature type="compositionally biased region" description="Basic and acidic residues" evidence="1">
    <location>
        <begin position="122"/>
        <end position="147"/>
    </location>
</feature>
<dbReference type="VEuPathDB" id="MicrosporidiaDB:HERIO_2031"/>
<sequence length="147" mass="16839">MVKLVNDDMNIFNIDSNESIKNTKFSNNKTENVDIKESEYYNSKAYFKESDSKDINSVKETISEVSNEIYTDKSINEVSNEINSEETNSVKETISEENNEINSEGNKKSISEESNEINSESEYEKRLKEGLEELDLYGDKDSETSTI</sequence>
<dbReference type="EMBL" id="LTAI01001395">
    <property type="protein sequence ID" value="ORD95444.1"/>
    <property type="molecule type" value="Genomic_DNA"/>
</dbReference>
<dbReference type="Proteomes" id="UP000192501">
    <property type="component" value="Unassembled WGS sequence"/>
</dbReference>
<evidence type="ECO:0000313" key="2">
    <source>
        <dbReference type="EMBL" id="ORD95444.1"/>
    </source>
</evidence>
<accession>A0A1X0Q6R7</accession>
<dbReference type="AlphaFoldDB" id="A0A1X0Q6R7"/>
<dbReference type="VEuPathDB" id="MicrosporidiaDB:A0H76_805"/>
<name>A0A1X0Q6R7_9MICR</name>
<reference evidence="2 3" key="1">
    <citation type="journal article" date="2017" name="Environ. Microbiol.">
        <title>Decay of the glycolytic pathway and adaptation to intranuclear parasitism within Enterocytozoonidae microsporidia.</title>
        <authorList>
            <person name="Wiredu Boakye D."/>
            <person name="Jaroenlak P."/>
            <person name="Prachumwat A."/>
            <person name="Williams T.A."/>
            <person name="Bateman K.S."/>
            <person name="Itsathitphaisarn O."/>
            <person name="Sritunyalucksana K."/>
            <person name="Paszkiewicz K.H."/>
            <person name="Moore K.A."/>
            <person name="Stentiford G.D."/>
            <person name="Williams B.A."/>
        </authorList>
    </citation>
    <scope>NUCLEOTIDE SEQUENCE [LARGE SCALE GENOMIC DNA]</scope>
    <source>
        <strain evidence="3">canceri</strain>
    </source>
</reference>
<feature type="compositionally biased region" description="Low complexity" evidence="1">
    <location>
        <begin position="79"/>
        <end position="92"/>
    </location>
</feature>
<protein>
    <submittedName>
        <fullName evidence="2">Uncharacterized protein</fullName>
    </submittedName>
</protein>
<evidence type="ECO:0000256" key="1">
    <source>
        <dbReference type="SAM" id="MobiDB-lite"/>
    </source>
</evidence>
<proteinExistence type="predicted"/>
<comment type="caution">
    <text evidence="2">The sequence shown here is derived from an EMBL/GenBank/DDBJ whole genome shotgun (WGS) entry which is preliminary data.</text>
</comment>
<evidence type="ECO:0000313" key="3">
    <source>
        <dbReference type="Proteomes" id="UP000192501"/>
    </source>
</evidence>
<organism evidence="2 3">
    <name type="scientific">Hepatospora eriocheir</name>
    <dbReference type="NCBI Taxonomy" id="1081669"/>
    <lineage>
        <taxon>Eukaryota</taxon>
        <taxon>Fungi</taxon>
        <taxon>Fungi incertae sedis</taxon>
        <taxon>Microsporidia</taxon>
        <taxon>Hepatosporidae</taxon>
        <taxon>Hepatospora</taxon>
    </lineage>
</organism>
<gene>
    <name evidence="2" type="ORF">A0H76_805</name>
</gene>